<dbReference type="Proteomes" id="UP000612585">
    <property type="component" value="Unassembled WGS sequence"/>
</dbReference>
<dbReference type="InterPro" id="IPR007627">
    <property type="entry name" value="RNA_pol_sigma70_r2"/>
</dbReference>
<evidence type="ECO:0000256" key="2">
    <source>
        <dbReference type="ARBA" id="ARBA00023015"/>
    </source>
</evidence>
<accession>A0A8J4E648</accession>
<reference evidence="7" key="1">
    <citation type="submission" date="2021-01" db="EMBL/GenBank/DDBJ databases">
        <title>Whole genome shotgun sequence of Virgisporangium aurantiacum NBRC 16421.</title>
        <authorList>
            <person name="Komaki H."/>
            <person name="Tamura T."/>
        </authorList>
    </citation>
    <scope>NUCLEOTIDE SEQUENCE</scope>
    <source>
        <strain evidence="7">NBRC 16421</strain>
    </source>
</reference>
<dbReference type="Gene3D" id="1.10.1740.10">
    <property type="match status" value="1"/>
</dbReference>
<protein>
    <submittedName>
        <fullName evidence="7">DNA-directed RNA polymerase sigma-70 factor</fullName>
    </submittedName>
</protein>
<dbReference type="InterPro" id="IPR013324">
    <property type="entry name" value="RNA_pol_sigma_r3/r4-like"/>
</dbReference>
<dbReference type="Pfam" id="PF08281">
    <property type="entry name" value="Sigma70_r4_2"/>
    <property type="match status" value="1"/>
</dbReference>
<evidence type="ECO:0000256" key="3">
    <source>
        <dbReference type="ARBA" id="ARBA00023082"/>
    </source>
</evidence>
<feature type="domain" description="RNA polymerase sigma-70 region 2" evidence="5">
    <location>
        <begin position="31"/>
        <end position="95"/>
    </location>
</feature>
<dbReference type="PANTHER" id="PTHR43133">
    <property type="entry name" value="RNA POLYMERASE ECF-TYPE SIGMA FACTO"/>
    <property type="match status" value="1"/>
</dbReference>
<keyword evidence="7" id="KW-0240">DNA-directed RNA polymerase</keyword>
<sequence>MALEREPVVPQADNELIRRSLTEPDAFAGIFDRHAATIHGYTARRLGHTAADDVTAETFLVAFDRRGRFDLTQVDALPWLYGIATNLMHRWRRHEVRLYRALQRTGRDPVDDPDGDRVVARAAASAAHRRLAAVLARMPVGERDALLLLAWQDLSYAEIATALGIPVGTVRSRLNSARKRLRNALGDLDQKWS</sequence>
<dbReference type="GO" id="GO:0006352">
    <property type="term" value="P:DNA-templated transcription initiation"/>
    <property type="evidence" value="ECO:0007669"/>
    <property type="project" value="InterPro"/>
</dbReference>
<keyword evidence="8" id="KW-1185">Reference proteome</keyword>
<keyword evidence="3" id="KW-0731">Sigma factor</keyword>
<dbReference type="EMBL" id="BOPG01000083">
    <property type="protein sequence ID" value="GIJ62788.1"/>
    <property type="molecule type" value="Genomic_DNA"/>
</dbReference>
<dbReference type="InterPro" id="IPR013249">
    <property type="entry name" value="RNA_pol_sigma70_r4_t2"/>
</dbReference>
<dbReference type="InterPro" id="IPR039425">
    <property type="entry name" value="RNA_pol_sigma-70-like"/>
</dbReference>
<dbReference type="InterPro" id="IPR013325">
    <property type="entry name" value="RNA_pol_sigma_r2"/>
</dbReference>
<evidence type="ECO:0000259" key="6">
    <source>
        <dbReference type="Pfam" id="PF08281"/>
    </source>
</evidence>
<dbReference type="PANTHER" id="PTHR43133:SF25">
    <property type="entry name" value="RNA POLYMERASE SIGMA FACTOR RFAY-RELATED"/>
    <property type="match status" value="1"/>
</dbReference>
<comment type="caution">
    <text evidence="7">The sequence shown here is derived from an EMBL/GenBank/DDBJ whole genome shotgun (WGS) entry which is preliminary data.</text>
</comment>
<evidence type="ECO:0000259" key="5">
    <source>
        <dbReference type="Pfam" id="PF04542"/>
    </source>
</evidence>
<keyword evidence="2" id="KW-0805">Transcription regulation</keyword>
<keyword evidence="4" id="KW-0804">Transcription</keyword>
<comment type="similarity">
    <text evidence="1">Belongs to the sigma-70 factor family. ECF subfamily.</text>
</comment>
<feature type="domain" description="RNA polymerase sigma factor 70 region 4 type 2" evidence="6">
    <location>
        <begin position="129"/>
        <end position="181"/>
    </location>
</feature>
<gene>
    <name evidence="7" type="primary">rpoE_50</name>
    <name evidence="7" type="ORF">Vau01_103040</name>
</gene>
<dbReference type="GO" id="GO:0000428">
    <property type="term" value="C:DNA-directed RNA polymerase complex"/>
    <property type="evidence" value="ECO:0007669"/>
    <property type="project" value="UniProtKB-KW"/>
</dbReference>
<dbReference type="Gene3D" id="1.10.10.10">
    <property type="entry name" value="Winged helix-like DNA-binding domain superfamily/Winged helix DNA-binding domain"/>
    <property type="match status" value="1"/>
</dbReference>
<name>A0A8J4E648_9ACTN</name>
<dbReference type="AlphaFoldDB" id="A0A8J4E648"/>
<organism evidence="7 8">
    <name type="scientific">Virgisporangium aurantiacum</name>
    <dbReference type="NCBI Taxonomy" id="175570"/>
    <lineage>
        <taxon>Bacteria</taxon>
        <taxon>Bacillati</taxon>
        <taxon>Actinomycetota</taxon>
        <taxon>Actinomycetes</taxon>
        <taxon>Micromonosporales</taxon>
        <taxon>Micromonosporaceae</taxon>
        <taxon>Virgisporangium</taxon>
    </lineage>
</organism>
<evidence type="ECO:0000256" key="1">
    <source>
        <dbReference type="ARBA" id="ARBA00010641"/>
    </source>
</evidence>
<evidence type="ECO:0000256" key="4">
    <source>
        <dbReference type="ARBA" id="ARBA00023163"/>
    </source>
</evidence>
<dbReference type="CDD" id="cd06171">
    <property type="entry name" value="Sigma70_r4"/>
    <property type="match status" value="1"/>
</dbReference>
<dbReference type="GO" id="GO:0003677">
    <property type="term" value="F:DNA binding"/>
    <property type="evidence" value="ECO:0007669"/>
    <property type="project" value="InterPro"/>
</dbReference>
<dbReference type="InterPro" id="IPR014284">
    <property type="entry name" value="RNA_pol_sigma-70_dom"/>
</dbReference>
<evidence type="ECO:0000313" key="8">
    <source>
        <dbReference type="Proteomes" id="UP000612585"/>
    </source>
</evidence>
<dbReference type="Pfam" id="PF04542">
    <property type="entry name" value="Sigma70_r2"/>
    <property type="match status" value="1"/>
</dbReference>
<dbReference type="GO" id="GO:0016987">
    <property type="term" value="F:sigma factor activity"/>
    <property type="evidence" value="ECO:0007669"/>
    <property type="project" value="UniProtKB-KW"/>
</dbReference>
<evidence type="ECO:0000313" key="7">
    <source>
        <dbReference type="EMBL" id="GIJ62788.1"/>
    </source>
</evidence>
<dbReference type="SUPFAM" id="SSF88659">
    <property type="entry name" value="Sigma3 and sigma4 domains of RNA polymerase sigma factors"/>
    <property type="match status" value="1"/>
</dbReference>
<dbReference type="InterPro" id="IPR036388">
    <property type="entry name" value="WH-like_DNA-bd_sf"/>
</dbReference>
<dbReference type="NCBIfam" id="TIGR02937">
    <property type="entry name" value="sigma70-ECF"/>
    <property type="match status" value="1"/>
</dbReference>
<dbReference type="SUPFAM" id="SSF88946">
    <property type="entry name" value="Sigma2 domain of RNA polymerase sigma factors"/>
    <property type="match status" value="1"/>
</dbReference>
<proteinExistence type="inferred from homology"/>